<protein>
    <submittedName>
        <fullName evidence="1">Uncharacterized protein</fullName>
    </submittedName>
</protein>
<reference evidence="1 2" key="1">
    <citation type="journal article" date="2019" name="J. Gen. Appl. Microbiol.">
        <title>Aerobic degradation of cis-dichloroethene by the marine bacterium Marinobacter salsuginis strain 5N-3.</title>
        <authorList>
            <person name="Inoue Y."/>
            <person name="Fukunaga Y."/>
            <person name="Katsumata H."/>
            <person name="Ohji S."/>
            <person name="Hosoyama A."/>
            <person name="Mori K."/>
            <person name="Ando K."/>
        </authorList>
    </citation>
    <scope>NUCLEOTIDE SEQUENCE [LARGE SCALE GENOMIC DNA]</scope>
    <source>
        <strain evidence="1 2">5N-3</strain>
    </source>
</reference>
<dbReference type="EMBL" id="BGZH01000001">
    <property type="protein sequence ID" value="GBO82551.1"/>
    <property type="molecule type" value="Genomic_DNA"/>
</dbReference>
<comment type="caution">
    <text evidence="1">The sequence shown here is derived from an EMBL/GenBank/DDBJ whole genome shotgun (WGS) entry which is preliminary data.</text>
</comment>
<evidence type="ECO:0000313" key="2">
    <source>
        <dbReference type="Proteomes" id="UP000340077"/>
    </source>
</evidence>
<dbReference type="AlphaFoldDB" id="A0A5M3PI37"/>
<proteinExistence type="predicted"/>
<dbReference type="Proteomes" id="UP000340077">
    <property type="component" value="Unassembled WGS sequence"/>
</dbReference>
<accession>A0A5M3PI37</accession>
<keyword evidence="2" id="KW-1185">Reference proteome</keyword>
<name>A0A5M3PI37_9GAMM</name>
<gene>
    <name evidence="1" type="ORF">MS5N3_00020</name>
</gene>
<organism evidence="1 2">
    <name type="scientific">Marinobacter salsuginis</name>
    <dbReference type="NCBI Taxonomy" id="418719"/>
    <lineage>
        <taxon>Bacteria</taxon>
        <taxon>Pseudomonadati</taxon>
        <taxon>Pseudomonadota</taxon>
        <taxon>Gammaproteobacteria</taxon>
        <taxon>Pseudomonadales</taxon>
        <taxon>Marinobacteraceae</taxon>
        <taxon>Marinobacter</taxon>
    </lineage>
</organism>
<sequence>MDAAAGCYVIGNLEGQSTREGFEFEISEDGITEAKFIVELNGPESKVTPNDMSCSQVGALTLLCVDAVENGKSVIETWSVFPERKKLVHTKSINGLGAFNGGNLFVGKIIGRCD</sequence>
<evidence type="ECO:0000313" key="1">
    <source>
        <dbReference type="EMBL" id="GBO82551.1"/>
    </source>
</evidence>